<dbReference type="Pfam" id="PF01547">
    <property type="entry name" value="SBP_bac_1"/>
    <property type="match status" value="1"/>
</dbReference>
<proteinExistence type="inferred from homology"/>
<reference evidence="4 5" key="1">
    <citation type="submission" date="2013-08" db="EMBL/GenBank/DDBJ databases">
        <title>draft genome of Halomonas huanghegensis, strain BJGMM-B45T.</title>
        <authorList>
            <person name="Miao C."/>
            <person name="Wan Y."/>
            <person name="Jin W."/>
        </authorList>
    </citation>
    <scope>NUCLEOTIDE SEQUENCE [LARGE SCALE GENOMIC DNA]</scope>
    <source>
        <strain evidence="4 5">BJGMM-B45</strain>
    </source>
</reference>
<accession>W1N9N1</accession>
<dbReference type="Proteomes" id="UP000019113">
    <property type="component" value="Unassembled WGS sequence"/>
</dbReference>
<feature type="signal peptide" evidence="3">
    <location>
        <begin position="1"/>
        <end position="47"/>
    </location>
</feature>
<dbReference type="eggNOG" id="COG1653">
    <property type="taxonomic scope" value="Bacteria"/>
</dbReference>
<sequence length="461" mass="50573">MHHLPPLSSTNTLGPMFCRPQLRKPQLRKPLALLIGAVAMTAGAAQAETITVATVNNNDMVIMQSLTEEFEKAHPDITLDWVVLEENVLRQRMTTDIATQGGQFDVMTIGSYEVPIWAERGWLVPLDNLPEDYQESDLLKPVRDGLSHDGVLNALPFYAESSMLYYRTDLFEQAGIEMPEQPTWQQVHDWAETLHDPENNVSGICLRGKPGWGENMAFVSTLVNTFGGRWFDMDWNPEINSEAWQNAISFYVDLLNNYGPAGATSNGFNENLALFSRGNCAMWVDATSAAGKLFNPDESKVADRLGFAPAPVAETPKGSHWLWAWSLAIPASSNSPDAARTFITWATSQDYVNLVGETQGWTSVPPGTRQSTYDNENYQQAAPFAGFVVDAINAADPLDSSLEPNPYVGVQFVGIPEFQAVGTQVGQMVASALSGDTSVEQALSAAQNATERTMKRAGYPK</sequence>
<evidence type="ECO:0000256" key="1">
    <source>
        <dbReference type="ARBA" id="ARBA00004418"/>
    </source>
</evidence>
<name>W1N9N1_9GAMM</name>
<dbReference type="AlphaFoldDB" id="W1N9N1"/>
<evidence type="ECO:0000313" key="5">
    <source>
        <dbReference type="Proteomes" id="UP000019113"/>
    </source>
</evidence>
<dbReference type="InterPro" id="IPR006059">
    <property type="entry name" value="SBP"/>
</dbReference>
<dbReference type="SUPFAM" id="SSF53850">
    <property type="entry name" value="Periplasmic binding protein-like II"/>
    <property type="match status" value="1"/>
</dbReference>
<organism evidence="4 5">
    <name type="scientific">Halomonas huangheensis</name>
    <dbReference type="NCBI Taxonomy" id="1178482"/>
    <lineage>
        <taxon>Bacteria</taxon>
        <taxon>Pseudomonadati</taxon>
        <taxon>Pseudomonadota</taxon>
        <taxon>Gammaproteobacteria</taxon>
        <taxon>Oceanospirillales</taxon>
        <taxon>Halomonadaceae</taxon>
        <taxon>Halomonas</taxon>
    </lineage>
</organism>
<keyword evidence="5" id="KW-1185">Reference proteome</keyword>
<dbReference type="GO" id="GO:0042597">
    <property type="term" value="C:periplasmic space"/>
    <property type="evidence" value="ECO:0007669"/>
    <property type="project" value="UniProtKB-SubCell"/>
</dbReference>
<dbReference type="PANTHER" id="PTHR43649:SF12">
    <property type="entry name" value="DIACETYLCHITOBIOSE BINDING PROTEIN DASA"/>
    <property type="match status" value="1"/>
</dbReference>
<comment type="caution">
    <text evidence="4">The sequence shown here is derived from an EMBL/GenBank/DDBJ whole genome shotgun (WGS) entry which is preliminary data.</text>
</comment>
<evidence type="ECO:0000313" key="4">
    <source>
        <dbReference type="EMBL" id="ERL52262.1"/>
    </source>
</evidence>
<gene>
    <name evidence="4" type="ORF">BJB45_09860</name>
</gene>
<dbReference type="EMBL" id="AVBC01000019">
    <property type="protein sequence ID" value="ERL52262.1"/>
    <property type="molecule type" value="Genomic_DNA"/>
</dbReference>
<feature type="chain" id="PRO_5004807460" evidence="3">
    <location>
        <begin position="48"/>
        <end position="461"/>
    </location>
</feature>
<dbReference type="PANTHER" id="PTHR43649">
    <property type="entry name" value="ARABINOSE-BINDING PROTEIN-RELATED"/>
    <property type="match status" value="1"/>
</dbReference>
<dbReference type="STRING" id="1178482.AR456_17150"/>
<dbReference type="CDD" id="cd13585">
    <property type="entry name" value="PBP2_TMBP_like"/>
    <property type="match status" value="1"/>
</dbReference>
<comment type="similarity">
    <text evidence="2">Belongs to the bacterial solute-binding protein 1 family.</text>
</comment>
<dbReference type="Gene3D" id="3.40.190.10">
    <property type="entry name" value="Periplasmic binding protein-like II"/>
    <property type="match status" value="2"/>
</dbReference>
<dbReference type="PATRIC" id="fig|1178482.3.peg.1135"/>
<dbReference type="InterPro" id="IPR050490">
    <property type="entry name" value="Bact_solute-bd_prot1"/>
</dbReference>
<protein>
    <submittedName>
        <fullName evidence="4">Sugar ABC transporter substrate-binding protein</fullName>
    </submittedName>
</protein>
<evidence type="ECO:0000256" key="3">
    <source>
        <dbReference type="SAM" id="SignalP"/>
    </source>
</evidence>
<comment type="subcellular location">
    <subcellularLocation>
        <location evidence="1">Periplasm</location>
    </subcellularLocation>
</comment>
<evidence type="ECO:0000256" key="2">
    <source>
        <dbReference type="ARBA" id="ARBA00008520"/>
    </source>
</evidence>
<keyword evidence="3" id="KW-0732">Signal</keyword>